<reference evidence="2" key="1">
    <citation type="submission" date="2020-02" db="EMBL/GenBank/DDBJ databases">
        <authorList>
            <person name="Meier V. D."/>
        </authorList>
    </citation>
    <scope>NUCLEOTIDE SEQUENCE</scope>
    <source>
        <strain evidence="2">AVDCRST_MAG90</strain>
    </source>
</reference>
<feature type="region of interest" description="Disordered" evidence="1">
    <location>
        <begin position="34"/>
        <end position="55"/>
    </location>
</feature>
<protein>
    <submittedName>
        <fullName evidence="2">Uncharacterized protein</fullName>
    </submittedName>
</protein>
<proteinExistence type="predicted"/>
<dbReference type="EMBL" id="CADCUC010000628">
    <property type="protein sequence ID" value="CAA9360685.1"/>
    <property type="molecule type" value="Genomic_DNA"/>
</dbReference>
<name>A0A6J4MKH6_9HYPH</name>
<evidence type="ECO:0000256" key="1">
    <source>
        <dbReference type="SAM" id="MobiDB-lite"/>
    </source>
</evidence>
<organism evidence="2">
    <name type="scientific">uncultured Microvirga sp</name>
    <dbReference type="NCBI Taxonomy" id="412392"/>
    <lineage>
        <taxon>Bacteria</taxon>
        <taxon>Pseudomonadati</taxon>
        <taxon>Pseudomonadota</taxon>
        <taxon>Alphaproteobacteria</taxon>
        <taxon>Hyphomicrobiales</taxon>
        <taxon>Methylobacteriaceae</taxon>
        <taxon>Microvirga</taxon>
        <taxon>environmental samples</taxon>
    </lineage>
</organism>
<sequence>MIAVTFVGRFKRATLPAARSFALSHGPALLKRDLPPPRPVIPAAPEPKVTDPAVI</sequence>
<dbReference type="AlphaFoldDB" id="A0A6J4MKH6"/>
<gene>
    <name evidence="2" type="ORF">AVDCRST_MAG90-2997</name>
</gene>
<evidence type="ECO:0000313" key="2">
    <source>
        <dbReference type="EMBL" id="CAA9360685.1"/>
    </source>
</evidence>
<accession>A0A6J4MKH6</accession>
<feature type="compositionally biased region" description="Pro residues" evidence="1">
    <location>
        <begin position="36"/>
        <end position="45"/>
    </location>
</feature>